<evidence type="ECO:0000259" key="3">
    <source>
        <dbReference type="Pfam" id="PF01826"/>
    </source>
</evidence>
<dbReference type="Gene3D" id="2.10.25.10">
    <property type="entry name" value="Laminin"/>
    <property type="match status" value="3"/>
</dbReference>
<protein>
    <recommendedName>
        <fullName evidence="3">TIL domain-containing protein</fullName>
    </recommendedName>
</protein>
<dbReference type="GO" id="GO:0030414">
    <property type="term" value="F:peptidase inhibitor activity"/>
    <property type="evidence" value="ECO:0007669"/>
    <property type="project" value="UniProtKB-KW"/>
</dbReference>
<dbReference type="InterPro" id="IPR051368">
    <property type="entry name" value="SerProtInhib-TIL_Domain"/>
</dbReference>
<keyword evidence="2" id="KW-1015">Disulfide bond</keyword>
<dbReference type="CDD" id="cd19941">
    <property type="entry name" value="TIL"/>
    <property type="match status" value="3"/>
</dbReference>
<accession>E4YM33</accession>
<name>E4YM33_OIKDI</name>
<dbReference type="PANTHER" id="PTHR23259:SF70">
    <property type="entry name" value="ACCESSORY GLAND PROTEIN ACP62F-RELATED"/>
    <property type="match status" value="1"/>
</dbReference>
<dbReference type="EMBL" id="FN654796">
    <property type="protein sequence ID" value="CBY36544.1"/>
    <property type="molecule type" value="Genomic_DNA"/>
</dbReference>
<sequence length="572" mass="63189">MRVFVGALLGIARGESEVACLPNASWKECGSACPRVCGVEDADICMTVCVPQCECDPGFILNERDGMCISEDECKNGEGSIIPAPEKCPGNQVKQEACCSTTGCFNDIPVLCVDLRPGESCPEMCVCPNGQFWDDFKQLCVDEIECPKCPSNQVLEESCCSIENCDENEPVMCAMPMPGESCPETCVCPRGLKWNGKKCVEECRPDQEPQCPTGLQKRRSCCSQKYCDKDSAVFCHSIEPGGECPELCVCEEKGQYYDEMTETCVPKDECPAMSECRTNEVWNDCGTACPSVCGEPRADFCIEMCVSGCECAKGFIKEGKSGRCISEEQCDADQSQKCPKNEVWSTCDRSCEDTCENPDFSQVCRKIACGEAMCTCAKGFAREKGGKCVSKSQCKKQFETQNIIEFAENEFPGLDESRTCDPSTLPFAARYKFKNEPVKPGKMVRLTCKDAKRNPKKKKNIRCKMAKDENGNKLGAYFQINDDPQQFYDDCADGCSLDQARVVKLFGSSLMTDCKETGPESKCKFSCTSTKGTVIGPQKAVRCGCKTKKGKRFCSWKFNIKDPFFKARTKCI</sequence>
<dbReference type="PANTHER" id="PTHR23259">
    <property type="entry name" value="RIDDLE"/>
    <property type="match status" value="1"/>
</dbReference>
<dbReference type="SUPFAM" id="SSF57567">
    <property type="entry name" value="Serine protease inhibitors"/>
    <property type="match status" value="3"/>
</dbReference>
<proteinExistence type="predicted"/>
<reference evidence="4" key="1">
    <citation type="journal article" date="2010" name="Science">
        <title>Plasticity of animal genome architecture unmasked by rapid evolution of a pelagic tunicate.</title>
        <authorList>
            <person name="Denoeud F."/>
            <person name="Henriet S."/>
            <person name="Mungpakdee S."/>
            <person name="Aury J.M."/>
            <person name="Da Silva C."/>
            <person name="Brinkmann H."/>
            <person name="Mikhaleva J."/>
            <person name="Olsen L.C."/>
            <person name="Jubin C."/>
            <person name="Canestro C."/>
            <person name="Bouquet J.M."/>
            <person name="Danks G."/>
            <person name="Poulain J."/>
            <person name="Campsteijn C."/>
            <person name="Adamski M."/>
            <person name="Cross I."/>
            <person name="Yadetie F."/>
            <person name="Muffato M."/>
            <person name="Louis A."/>
            <person name="Butcher S."/>
            <person name="Tsagkogeorga G."/>
            <person name="Konrad A."/>
            <person name="Singh S."/>
            <person name="Jensen M.F."/>
            <person name="Cong E.H."/>
            <person name="Eikeseth-Otteraa H."/>
            <person name="Noel B."/>
            <person name="Anthouard V."/>
            <person name="Porcel B.M."/>
            <person name="Kachouri-Lafond R."/>
            <person name="Nishino A."/>
            <person name="Ugolini M."/>
            <person name="Chourrout P."/>
            <person name="Nishida H."/>
            <person name="Aasland R."/>
            <person name="Huzurbazar S."/>
            <person name="Westhof E."/>
            <person name="Delsuc F."/>
            <person name="Lehrach H."/>
            <person name="Reinhardt R."/>
            <person name="Weissenbach J."/>
            <person name="Roy S.W."/>
            <person name="Artiguenave F."/>
            <person name="Postlethwait J.H."/>
            <person name="Manak J.R."/>
            <person name="Thompson E.M."/>
            <person name="Jaillon O."/>
            <person name="Du Pasquier L."/>
            <person name="Boudinot P."/>
            <person name="Liberles D.A."/>
            <person name="Volff J.N."/>
            <person name="Philippe H."/>
            <person name="Lenhard B."/>
            <person name="Roest Crollius H."/>
            <person name="Wincker P."/>
            <person name="Chourrout D."/>
        </authorList>
    </citation>
    <scope>NUCLEOTIDE SEQUENCE [LARGE SCALE GENOMIC DNA]</scope>
</reference>
<feature type="domain" description="TIL" evidence="3">
    <location>
        <begin position="338"/>
        <end position="394"/>
    </location>
</feature>
<dbReference type="InterPro" id="IPR036084">
    <property type="entry name" value="Ser_inhib-like_sf"/>
</dbReference>
<gene>
    <name evidence="4" type="ORF">GSOID_T00029556001</name>
</gene>
<evidence type="ECO:0000256" key="1">
    <source>
        <dbReference type="ARBA" id="ARBA00022690"/>
    </source>
</evidence>
<dbReference type="InterPro" id="IPR002919">
    <property type="entry name" value="TIL_dom"/>
</dbReference>
<dbReference type="Pfam" id="PF01826">
    <property type="entry name" value="TIL"/>
    <property type="match status" value="3"/>
</dbReference>
<evidence type="ECO:0000256" key="2">
    <source>
        <dbReference type="ARBA" id="ARBA00023157"/>
    </source>
</evidence>
<dbReference type="Proteomes" id="UP000011014">
    <property type="component" value="Unassembled WGS sequence"/>
</dbReference>
<evidence type="ECO:0000313" key="4">
    <source>
        <dbReference type="EMBL" id="CBY36544.1"/>
    </source>
</evidence>
<dbReference type="AlphaFoldDB" id="E4YM33"/>
<feature type="domain" description="TIL" evidence="3">
    <location>
        <begin position="276"/>
        <end position="330"/>
    </location>
</feature>
<feature type="domain" description="TIL" evidence="3">
    <location>
        <begin position="20"/>
        <end position="74"/>
    </location>
</feature>
<organism evidence="4">
    <name type="scientific">Oikopleura dioica</name>
    <name type="common">Tunicate</name>
    <dbReference type="NCBI Taxonomy" id="34765"/>
    <lineage>
        <taxon>Eukaryota</taxon>
        <taxon>Metazoa</taxon>
        <taxon>Chordata</taxon>
        <taxon>Tunicata</taxon>
        <taxon>Appendicularia</taxon>
        <taxon>Copelata</taxon>
        <taxon>Oikopleuridae</taxon>
        <taxon>Oikopleura</taxon>
    </lineage>
</organism>
<keyword evidence="1" id="KW-0646">Protease inhibitor</keyword>